<proteinExistence type="predicted"/>
<keyword evidence="2" id="KW-1185">Reference proteome</keyword>
<evidence type="ECO:0000313" key="2">
    <source>
        <dbReference type="Proteomes" id="UP001226867"/>
    </source>
</evidence>
<dbReference type="GO" id="GO:0000428">
    <property type="term" value="C:DNA-directed RNA polymerase complex"/>
    <property type="evidence" value="ECO:0007669"/>
    <property type="project" value="UniProtKB-KW"/>
</dbReference>
<organism evidence="1 2">
    <name type="scientific">Variovorax ginsengisoli</name>
    <dbReference type="NCBI Taxonomy" id="363844"/>
    <lineage>
        <taxon>Bacteria</taxon>
        <taxon>Pseudomonadati</taxon>
        <taxon>Pseudomonadota</taxon>
        <taxon>Betaproteobacteria</taxon>
        <taxon>Burkholderiales</taxon>
        <taxon>Comamonadaceae</taxon>
        <taxon>Variovorax</taxon>
    </lineage>
</organism>
<dbReference type="Proteomes" id="UP001226867">
    <property type="component" value="Unassembled WGS sequence"/>
</dbReference>
<keyword evidence="1" id="KW-0804">Transcription</keyword>
<keyword evidence="1" id="KW-0240">DNA-directed RNA polymerase</keyword>
<dbReference type="EMBL" id="JAUSRO010000023">
    <property type="protein sequence ID" value="MDP9902883.1"/>
    <property type="molecule type" value="Genomic_DNA"/>
</dbReference>
<reference evidence="1 2" key="1">
    <citation type="submission" date="2023-07" db="EMBL/GenBank/DDBJ databases">
        <title>Sorghum-associated microbial communities from plants grown in Nebraska, USA.</title>
        <authorList>
            <person name="Schachtman D."/>
        </authorList>
    </citation>
    <scope>NUCLEOTIDE SEQUENCE [LARGE SCALE GENOMIC DNA]</scope>
    <source>
        <strain evidence="1 2">DS1607</strain>
    </source>
</reference>
<accession>A0ABT9SGF5</accession>
<comment type="caution">
    <text evidence="1">The sequence shown here is derived from an EMBL/GenBank/DDBJ whole genome shotgun (WGS) entry which is preliminary data.</text>
</comment>
<dbReference type="RefSeq" id="WP_307692616.1">
    <property type="nucleotide sequence ID" value="NZ_JAUSRO010000023.1"/>
</dbReference>
<protein>
    <submittedName>
        <fullName evidence="1">DNA-directed RNA polymerase subunit RPC12/RpoP</fullName>
    </submittedName>
</protein>
<sequence length="42" mass="4972">MFPSKRLYRCSACGRERLVSERAVNEAVWAAQREKVRNLHPR</sequence>
<name>A0ABT9SGF5_9BURK</name>
<gene>
    <name evidence="1" type="ORF">J2W36_005161</name>
</gene>
<evidence type="ECO:0000313" key="1">
    <source>
        <dbReference type="EMBL" id="MDP9902883.1"/>
    </source>
</evidence>